<dbReference type="AlphaFoldDB" id="A0AAF5I0R2"/>
<dbReference type="InterPro" id="IPR000834">
    <property type="entry name" value="Peptidase_M14"/>
</dbReference>
<evidence type="ECO:0000256" key="2">
    <source>
        <dbReference type="ARBA" id="ARBA00005988"/>
    </source>
</evidence>
<evidence type="ECO:0000313" key="5">
    <source>
        <dbReference type="WBParaSite" id="TCONS_00007718.p1"/>
    </source>
</evidence>
<keyword evidence="4" id="KW-1185">Reference proteome</keyword>
<accession>A0AAF5I0R2</accession>
<name>A0AAF5I0R2_STRER</name>
<comment type="cofactor">
    <cofactor evidence="1">
        <name>Zn(2+)</name>
        <dbReference type="ChEBI" id="CHEBI:29105"/>
    </cofactor>
</comment>
<dbReference type="GO" id="GO:0005615">
    <property type="term" value="C:extracellular space"/>
    <property type="evidence" value="ECO:0007669"/>
    <property type="project" value="TreeGrafter"/>
</dbReference>
<organism evidence="4 5">
    <name type="scientific">Strongyloides stercoralis</name>
    <name type="common">Threadworm</name>
    <dbReference type="NCBI Taxonomy" id="6248"/>
    <lineage>
        <taxon>Eukaryota</taxon>
        <taxon>Metazoa</taxon>
        <taxon>Ecdysozoa</taxon>
        <taxon>Nematoda</taxon>
        <taxon>Chromadorea</taxon>
        <taxon>Rhabditida</taxon>
        <taxon>Tylenchina</taxon>
        <taxon>Panagrolaimomorpha</taxon>
        <taxon>Strongyloidoidea</taxon>
        <taxon>Strongyloididae</taxon>
        <taxon>Strongyloides</taxon>
    </lineage>
</organism>
<evidence type="ECO:0000256" key="1">
    <source>
        <dbReference type="ARBA" id="ARBA00001947"/>
    </source>
</evidence>
<evidence type="ECO:0000313" key="4">
    <source>
        <dbReference type="Proteomes" id="UP000035681"/>
    </source>
</evidence>
<dbReference type="GO" id="GO:0004181">
    <property type="term" value="F:metallocarboxypeptidase activity"/>
    <property type="evidence" value="ECO:0007669"/>
    <property type="project" value="InterPro"/>
</dbReference>
<dbReference type="Gene3D" id="3.40.630.10">
    <property type="entry name" value="Zn peptidases"/>
    <property type="match status" value="1"/>
</dbReference>
<dbReference type="PANTHER" id="PTHR11705:SF91">
    <property type="entry name" value="FI01817P-RELATED"/>
    <property type="match status" value="1"/>
</dbReference>
<dbReference type="GO" id="GO:0006508">
    <property type="term" value="P:proteolysis"/>
    <property type="evidence" value="ECO:0007669"/>
    <property type="project" value="InterPro"/>
</dbReference>
<dbReference type="PANTHER" id="PTHR11705">
    <property type="entry name" value="PROTEASE FAMILY M14 CARBOXYPEPTIDASE A,B"/>
    <property type="match status" value="1"/>
</dbReference>
<dbReference type="SUPFAM" id="SSF53187">
    <property type="entry name" value="Zn-dependent exopeptidases"/>
    <property type="match status" value="1"/>
</dbReference>
<dbReference type="WBParaSite" id="TCONS_00007718.p1">
    <property type="protein sequence ID" value="TCONS_00007718.p1"/>
    <property type="gene ID" value="XLOC_005750"/>
</dbReference>
<dbReference type="Proteomes" id="UP000035681">
    <property type="component" value="Unplaced"/>
</dbReference>
<feature type="domain" description="Peptidase M14" evidence="3">
    <location>
        <begin position="31"/>
        <end position="108"/>
    </location>
</feature>
<dbReference type="GO" id="GO:0008270">
    <property type="term" value="F:zinc ion binding"/>
    <property type="evidence" value="ECO:0007669"/>
    <property type="project" value="InterPro"/>
</dbReference>
<comment type="similarity">
    <text evidence="2">Belongs to the peptidase M14 family.</text>
</comment>
<proteinExistence type="inferred from homology"/>
<protein>
    <submittedName>
        <fullName evidence="5">Peptidase_M14 domain-containing protein</fullName>
    </submittedName>
</protein>
<reference evidence="5" key="1">
    <citation type="submission" date="2024-02" db="UniProtKB">
        <authorList>
            <consortium name="WormBaseParasite"/>
        </authorList>
    </citation>
    <scope>IDENTIFICATION</scope>
</reference>
<sequence>MEAVVRGIEGCCSTGAESEVWMLFWSELKNFPGISKECELEVKSYTDYLAKNKIQGFVTLHSYEGFILYPLGYQKKLYTDNRENLYKFGKEMRNAIENISGADYDVGQIPTPIKPHIYWIASRNLNLIIVKEVV</sequence>
<evidence type="ECO:0000259" key="3">
    <source>
        <dbReference type="Pfam" id="PF00246"/>
    </source>
</evidence>
<dbReference type="Pfam" id="PF00246">
    <property type="entry name" value="Peptidase_M14"/>
    <property type="match status" value="1"/>
</dbReference>